<keyword evidence="3" id="KW-0285">Flavoprotein</keyword>
<dbReference type="PROSITE" id="PS00624">
    <property type="entry name" value="GMC_OXRED_2"/>
    <property type="match status" value="1"/>
</dbReference>
<evidence type="ECO:0000259" key="6">
    <source>
        <dbReference type="PROSITE" id="PS00624"/>
    </source>
</evidence>
<dbReference type="EMBL" id="CP141261">
    <property type="protein sequence ID" value="WRL67175.1"/>
    <property type="molecule type" value="Genomic_DNA"/>
</dbReference>
<feature type="region of interest" description="Disordered" evidence="5">
    <location>
        <begin position="1"/>
        <end position="41"/>
    </location>
</feature>
<dbReference type="RefSeq" id="WP_324278482.1">
    <property type="nucleotide sequence ID" value="NZ_CP141261.1"/>
</dbReference>
<dbReference type="Pfam" id="PF00732">
    <property type="entry name" value="GMC_oxred_N"/>
    <property type="match status" value="1"/>
</dbReference>
<gene>
    <name evidence="7" type="ORF">U6N30_26650</name>
</gene>
<evidence type="ECO:0000256" key="1">
    <source>
        <dbReference type="ARBA" id="ARBA00001974"/>
    </source>
</evidence>
<dbReference type="PANTHER" id="PTHR11552">
    <property type="entry name" value="GLUCOSE-METHANOL-CHOLINE GMC OXIDOREDUCTASE"/>
    <property type="match status" value="1"/>
</dbReference>
<dbReference type="Gene3D" id="3.50.50.60">
    <property type="entry name" value="FAD/NAD(P)-binding domain"/>
    <property type="match status" value="1"/>
</dbReference>
<comment type="cofactor">
    <cofactor evidence="1">
        <name>FAD</name>
        <dbReference type="ChEBI" id="CHEBI:57692"/>
    </cofactor>
</comment>
<sequence length="377" mass="39579">MVLRRRPPRVLPARGRRRLREPAGARGRRAGARRPAPRRTPLADAFAAAADELGHPAEPDKNADGPPGYGPVPLTVSEGVRINTAMAYLSPRRGRPGLSVRGGVRVLRVVVDGGRAVGVETTDGIVRAAEVVLSAGAVCTPHLLLLSGIGPADELRSVGQTVVADLPGVGAGATDHPVVYVGFRPVRPVPLEPGRPPLHGVLHATSAGAARPGDLELLPWLAPFSAITGAAPAGDDPAIGVALQCAESRGRLSLASGDPREQPRLEYRYLTEESDRRRMRDGVRLAVALLRAGALAPLVVPGGPPPAVLDRDAELDRWVRTHLTTAVHLAGTARMGPEDDPGAVVDQWLRVRGVAGLRVADASVMPEVTSRGRPRPP</sequence>
<evidence type="ECO:0000313" key="8">
    <source>
        <dbReference type="Proteomes" id="UP001324287"/>
    </source>
</evidence>
<keyword evidence="4" id="KW-0274">FAD</keyword>
<dbReference type="Proteomes" id="UP001324287">
    <property type="component" value="Chromosome"/>
</dbReference>
<keyword evidence="8" id="KW-1185">Reference proteome</keyword>
<accession>A0ABZ1B8Q6</accession>
<dbReference type="InterPro" id="IPR007867">
    <property type="entry name" value="GMC_OxRtase_C"/>
</dbReference>
<dbReference type="Gene3D" id="3.30.410.40">
    <property type="match status" value="1"/>
</dbReference>
<evidence type="ECO:0000256" key="3">
    <source>
        <dbReference type="ARBA" id="ARBA00022630"/>
    </source>
</evidence>
<dbReference type="InterPro" id="IPR000172">
    <property type="entry name" value="GMC_OxRdtase_N"/>
</dbReference>
<organism evidence="7 8">
    <name type="scientific">Blastococcus brunescens</name>
    <dbReference type="NCBI Taxonomy" id="1564165"/>
    <lineage>
        <taxon>Bacteria</taxon>
        <taxon>Bacillati</taxon>
        <taxon>Actinomycetota</taxon>
        <taxon>Actinomycetes</taxon>
        <taxon>Geodermatophilales</taxon>
        <taxon>Geodermatophilaceae</taxon>
        <taxon>Blastococcus</taxon>
    </lineage>
</organism>
<dbReference type="InterPro" id="IPR036188">
    <property type="entry name" value="FAD/NAD-bd_sf"/>
</dbReference>
<feature type="compositionally biased region" description="Basic residues" evidence="5">
    <location>
        <begin position="1"/>
        <end position="19"/>
    </location>
</feature>
<feature type="domain" description="Glucose-methanol-choline oxidoreductase N-terminal" evidence="6">
    <location>
        <begin position="136"/>
        <end position="150"/>
    </location>
</feature>
<feature type="compositionally biased region" description="Basic residues" evidence="5">
    <location>
        <begin position="26"/>
        <end position="37"/>
    </location>
</feature>
<evidence type="ECO:0000256" key="2">
    <source>
        <dbReference type="ARBA" id="ARBA00010790"/>
    </source>
</evidence>
<proteinExistence type="inferred from homology"/>
<dbReference type="InterPro" id="IPR012132">
    <property type="entry name" value="GMC_OxRdtase"/>
</dbReference>
<reference evidence="7 8" key="1">
    <citation type="submission" date="2023-12" db="EMBL/GenBank/DDBJ databases">
        <title>Blastococcus brunescens sp. nov., an actonobacterium isolated from sandstone collected in sahara desert.</title>
        <authorList>
            <person name="Gtari M."/>
            <person name="Ghodhbane F."/>
        </authorList>
    </citation>
    <scope>NUCLEOTIDE SEQUENCE [LARGE SCALE GENOMIC DNA]</scope>
    <source>
        <strain evidence="7 8">BMG 8361</strain>
    </source>
</reference>
<dbReference type="SUPFAM" id="SSF51905">
    <property type="entry name" value="FAD/NAD(P)-binding domain"/>
    <property type="match status" value="1"/>
</dbReference>
<dbReference type="PANTHER" id="PTHR11552:SF147">
    <property type="entry name" value="CHOLINE DEHYDROGENASE, MITOCHONDRIAL"/>
    <property type="match status" value="1"/>
</dbReference>
<comment type="similarity">
    <text evidence="2">Belongs to the GMC oxidoreductase family.</text>
</comment>
<evidence type="ECO:0000256" key="5">
    <source>
        <dbReference type="SAM" id="MobiDB-lite"/>
    </source>
</evidence>
<evidence type="ECO:0000313" key="7">
    <source>
        <dbReference type="EMBL" id="WRL67175.1"/>
    </source>
</evidence>
<name>A0ABZ1B8Q6_9ACTN</name>
<dbReference type="SUPFAM" id="SSF54373">
    <property type="entry name" value="FAD-linked reductases, C-terminal domain"/>
    <property type="match status" value="1"/>
</dbReference>
<dbReference type="Pfam" id="PF05199">
    <property type="entry name" value="GMC_oxred_C"/>
    <property type="match status" value="1"/>
</dbReference>
<protein>
    <submittedName>
        <fullName evidence="7">GMC oxidoreductase</fullName>
    </submittedName>
</protein>
<evidence type="ECO:0000256" key="4">
    <source>
        <dbReference type="ARBA" id="ARBA00022827"/>
    </source>
</evidence>